<dbReference type="AlphaFoldDB" id="A0A9P4NJM5"/>
<keyword evidence="1" id="KW-0175">Coiled coil</keyword>
<evidence type="ECO:0000313" key="2">
    <source>
        <dbReference type="EMBL" id="KAF2423510.1"/>
    </source>
</evidence>
<dbReference type="Proteomes" id="UP000800235">
    <property type="component" value="Unassembled WGS sequence"/>
</dbReference>
<proteinExistence type="predicted"/>
<gene>
    <name evidence="2" type="ORF">EJ08DRAFT_448877</name>
</gene>
<evidence type="ECO:0000313" key="3">
    <source>
        <dbReference type="Proteomes" id="UP000800235"/>
    </source>
</evidence>
<accession>A0A9P4NJM5</accession>
<dbReference type="OrthoDB" id="3873088at2759"/>
<keyword evidence="3" id="KW-1185">Reference proteome</keyword>
<sequence>MEIEVRSSPPASHVSLIQEDEDCHPQAIPMRIYRPGAQEMTPWLREEVATRRRQLKESRELDEAAKLCEEQFEMQQGRNDDQNDFVSEWLEGLPEKLVEGWETMLREAGERASSVMKHTSIIQDEVLEVDLGIGETGDEDDEKALFDDPEDEFLQKILLGRKRLMQAEISVKRLKMGLKHVTNGLCREFGDEAAAGRTRDLLAAVDTTFEEVVRTRLSSVTSSKQYTNGKENYRERLDRLRGRNRNFMRTIYSTKEISELKMMVADILSMDEQSGDTEGKQWFLRHLPRLLELREDMAEAENEAAGYHLREASNTSFPDRVEYLGRSRDDVNNPTVLADSDICDVSVWDLYYYQYLWLRVEHTFQPSGPWEAFDISPEEEIHTQDWELRIEQRIWLQENFSITTGGRIWSPFRLEMAVRQRMIMESF</sequence>
<dbReference type="EMBL" id="MU007081">
    <property type="protein sequence ID" value="KAF2423510.1"/>
    <property type="molecule type" value="Genomic_DNA"/>
</dbReference>
<feature type="coiled-coil region" evidence="1">
    <location>
        <begin position="223"/>
        <end position="250"/>
    </location>
</feature>
<protein>
    <submittedName>
        <fullName evidence="2">Uncharacterized protein</fullName>
    </submittedName>
</protein>
<name>A0A9P4NJM5_9PEZI</name>
<organism evidence="2 3">
    <name type="scientific">Tothia fuscella</name>
    <dbReference type="NCBI Taxonomy" id="1048955"/>
    <lineage>
        <taxon>Eukaryota</taxon>
        <taxon>Fungi</taxon>
        <taxon>Dikarya</taxon>
        <taxon>Ascomycota</taxon>
        <taxon>Pezizomycotina</taxon>
        <taxon>Dothideomycetes</taxon>
        <taxon>Pleosporomycetidae</taxon>
        <taxon>Venturiales</taxon>
        <taxon>Cylindrosympodiaceae</taxon>
        <taxon>Tothia</taxon>
    </lineage>
</organism>
<reference evidence="2" key="1">
    <citation type="journal article" date="2020" name="Stud. Mycol.">
        <title>101 Dothideomycetes genomes: a test case for predicting lifestyles and emergence of pathogens.</title>
        <authorList>
            <person name="Haridas S."/>
            <person name="Albert R."/>
            <person name="Binder M."/>
            <person name="Bloem J."/>
            <person name="Labutti K."/>
            <person name="Salamov A."/>
            <person name="Andreopoulos B."/>
            <person name="Baker S."/>
            <person name="Barry K."/>
            <person name="Bills G."/>
            <person name="Bluhm B."/>
            <person name="Cannon C."/>
            <person name="Castanera R."/>
            <person name="Culley D."/>
            <person name="Daum C."/>
            <person name="Ezra D."/>
            <person name="Gonzalez J."/>
            <person name="Henrissat B."/>
            <person name="Kuo A."/>
            <person name="Liang C."/>
            <person name="Lipzen A."/>
            <person name="Lutzoni F."/>
            <person name="Magnuson J."/>
            <person name="Mondo S."/>
            <person name="Nolan M."/>
            <person name="Ohm R."/>
            <person name="Pangilinan J."/>
            <person name="Park H.-J."/>
            <person name="Ramirez L."/>
            <person name="Alfaro M."/>
            <person name="Sun H."/>
            <person name="Tritt A."/>
            <person name="Yoshinaga Y."/>
            <person name="Zwiers L.-H."/>
            <person name="Turgeon B."/>
            <person name="Goodwin S."/>
            <person name="Spatafora J."/>
            <person name="Crous P."/>
            <person name="Grigoriev I."/>
        </authorList>
    </citation>
    <scope>NUCLEOTIDE SEQUENCE</scope>
    <source>
        <strain evidence="2">CBS 130266</strain>
    </source>
</reference>
<comment type="caution">
    <text evidence="2">The sequence shown here is derived from an EMBL/GenBank/DDBJ whole genome shotgun (WGS) entry which is preliminary data.</text>
</comment>
<evidence type="ECO:0000256" key="1">
    <source>
        <dbReference type="SAM" id="Coils"/>
    </source>
</evidence>